<dbReference type="CDD" id="cd01076">
    <property type="entry name" value="NAD_bind_1_Glu_DH"/>
    <property type="match status" value="1"/>
</dbReference>
<evidence type="ECO:0000313" key="11">
    <source>
        <dbReference type="EMBL" id="GBG24847.1"/>
    </source>
</evidence>
<keyword evidence="12" id="KW-1185">Reference proteome</keyword>
<dbReference type="Gene3D" id="3.40.50.10860">
    <property type="entry name" value="Leucine Dehydrogenase, chain A, domain 1"/>
    <property type="match status" value="1"/>
</dbReference>
<dbReference type="Proteomes" id="UP000241890">
    <property type="component" value="Unassembled WGS sequence"/>
</dbReference>
<evidence type="ECO:0000256" key="3">
    <source>
        <dbReference type="ARBA" id="ARBA00012889"/>
    </source>
</evidence>
<dbReference type="InterPro" id="IPR033922">
    <property type="entry name" value="NAD_bind_Glu_DH"/>
</dbReference>
<evidence type="ECO:0000256" key="2">
    <source>
        <dbReference type="ARBA" id="ARBA00006382"/>
    </source>
</evidence>
<dbReference type="GO" id="GO:0005739">
    <property type="term" value="C:mitochondrion"/>
    <property type="evidence" value="ECO:0007669"/>
    <property type="project" value="UniProtKB-SubCell"/>
</dbReference>
<dbReference type="PROSITE" id="PS00074">
    <property type="entry name" value="GLFV_DEHYDROGENASE"/>
    <property type="match status" value="1"/>
</dbReference>
<accession>A0A2R5G1F0</accession>
<dbReference type="PANTHER" id="PTHR11606">
    <property type="entry name" value="GLUTAMATE DEHYDROGENASE"/>
    <property type="match status" value="1"/>
</dbReference>
<evidence type="ECO:0000256" key="7">
    <source>
        <dbReference type="ARBA" id="ARBA00048577"/>
    </source>
</evidence>
<feature type="compositionally biased region" description="Basic residues" evidence="9">
    <location>
        <begin position="32"/>
        <end position="41"/>
    </location>
</feature>
<dbReference type="InterPro" id="IPR046346">
    <property type="entry name" value="Aminoacid_DH-like_N_sf"/>
</dbReference>
<evidence type="ECO:0000256" key="1">
    <source>
        <dbReference type="ARBA" id="ARBA00004173"/>
    </source>
</evidence>
<dbReference type="EC" id="1.4.1.3" evidence="3"/>
<comment type="caution">
    <text evidence="11">The sequence shown here is derived from an EMBL/GenBank/DDBJ whole genome shotgun (WGS) entry which is preliminary data.</text>
</comment>
<dbReference type="SUPFAM" id="SSF51735">
    <property type="entry name" value="NAD(P)-binding Rossmann-fold domains"/>
    <property type="match status" value="1"/>
</dbReference>
<dbReference type="SMART" id="SM00839">
    <property type="entry name" value="ELFV_dehydrog"/>
    <property type="match status" value="1"/>
</dbReference>
<comment type="catalytic activity">
    <reaction evidence="7">
        <text>L-glutamate + NADP(+) + H2O = 2-oxoglutarate + NH4(+) + NADPH + H(+)</text>
        <dbReference type="Rhea" id="RHEA:11612"/>
        <dbReference type="ChEBI" id="CHEBI:15377"/>
        <dbReference type="ChEBI" id="CHEBI:15378"/>
        <dbReference type="ChEBI" id="CHEBI:16810"/>
        <dbReference type="ChEBI" id="CHEBI:28938"/>
        <dbReference type="ChEBI" id="CHEBI:29985"/>
        <dbReference type="ChEBI" id="CHEBI:57783"/>
        <dbReference type="ChEBI" id="CHEBI:58349"/>
        <dbReference type="EC" id="1.4.1.3"/>
    </reaction>
</comment>
<dbReference type="InterPro" id="IPR006097">
    <property type="entry name" value="Glu/Leu/Phe/Val/Trp_DH_dimer"/>
</dbReference>
<comment type="similarity">
    <text evidence="2 8">Belongs to the Glu/Leu/Phe/Val dehydrogenases family.</text>
</comment>
<evidence type="ECO:0000256" key="6">
    <source>
        <dbReference type="ARBA" id="ARBA00047867"/>
    </source>
</evidence>
<feature type="compositionally biased region" description="Low complexity" evidence="9">
    <location>
        <begin position="45"/>
        <end position="69"/>
    </location>
</feature>
<dbReference type="InParanoid" id="A0A2R5G1F0"/>
<comment type="catalytic activity">
    <reaction evidence="6">
        <text>L-glutamate + NAD(+) + H2O = 2-oxoglutarate + NH4(+) + NADH + H(+)</text>
        <dbReference type="Rhea" id="RHEA:15133"/>
        <dbReference type="ChEBI" id="CHEBI:15377"/>
        <dbReference type="ChEBI" id="CHEBI:15378"/>
        <dbReference type="ChEBI" id="CHEBI:16810"/>
        <dbReference type="ChEBI" id="CHEBI:28938"/>
        <dbReference type="ChEBI" id="CHEBI:29985"/>
        <dbReference type="ChEBI" id="CHEBI:57540"/>
        <dbReference type="ChEBI" id="CHEBI:57945"/>
        <dbReference type="EC" id="1.4.1.3"/>
    </reaction>
</comment>
<feature type="compositionally biased region" description="Basic and acidic residues" evidence="9">
    <location>
        <begin position="85"/>
        <end position="99"/>
    </location>
</feature>
<evidence type="ECO:0000256" key="8">
    <source>
        <dbReference type="RuleBase" id="RU004417"/>
    </source>
</evidence>
<dbReference type="GO" id="GO:0006538">
    <property type="term" value="P:L-glutamate catabolic process"/>
    <property type="evidence" value="ECO:0007669"/>
    <property type="project" value="TreeGrafter"/>
</dbReference>
<dbReference type="AlphaFoldDB" id="A0A2R5G1F0"/>
<dbReference type="GO" id="GO:0004352">
    <property type="term" value="F:glutamate dehydrogenase (NAD+) activity"/>
    <property type="evidence" value="ECO:0007669"/>
    <property type="project" value="TreeGrafter"/>
</dbReference>
<dbReference type="InterPro" id="IPR033524">
    <property type="entry name" value="Glu/Leu/Phe/Val_DH_AS"/>
</dbReference>
<feature type="domain" description="Glutamate/phenylalanine/leucine/valine/L-tryptophan dehydrogenase C-terminal" evidence="10">
    <location>
        <begin position="440"/>
        <end position="723"/>
    </location>
</feature>
<dbReference type="EMBL" id="BEYU01000009">
    <property type="protein sequence ID" value="GBG24847.1"/>
    <property type="molecule type" value="Genomic_DNA"/>
</dbReference>
<evidence type="ECO:0000256" key="4">
    <source>
        <dbReference type="ARBA" id="ARBA00023002"/>
    </source>
</evidence>
<dbReference type="InterPro" id="IPR006096">
    <property type="entry name" value="Glu/Leu/Phe/Val/Trp_DH_C"/>
</dbReference>
<organism evidence="11 12">
    <name type="scientific">Hondaea fermentalgiana</name>
    <dbReference type="NCBI Taxonomy" id="2315210"/>
    <lineage>
        <taxon>Eukaryota</taxon>
        <taxon>Sar</taxon>
        <taxon>Stramenopiles</taxon>
        <taxon>Bigyra</taxon>
        <taxon>Labyrinthulomycetes</taxon>
        <taxon>Thraustochytrida</taxon>
        <taxon>Thraustochytriidae</taxon>
        <taxon>Hondaea</taxon>
    </lineage>
</organism>
<dbReference type="OrthoDB" id="6718861at2759"/>
<reference evidence="11 12" key="1">
    <citation type="submission" date="2017-12" db="EMBL/GenBank/DDBJ databases">
        <title>Sequencing, de novo assembly and annotation of complete genome of a new Thraustochytrid species, strain FCC1311.</title>
        <authorList>
            <person name="Sedici K."/>
            <person name="Godart F."/>
            <person name="Aiese Cigliano R."/>
            <person name="Sanseverino W."/>
            <person name="Barakat M."/>
            <person name="Ortet P."/>
            <person name="Marechal E."/>
            <person name="Cagnac O."/>
            <person name="Amato A."/>
        </authorList>
    </citation>
    <scope>NUCLEOTIDE SEQUENCE [LARGE SCALE GENOMIC DNA]</scope>
</reference>
<keyword evidence="5" id="KW-0496">Mitochondrion</keyword>
<proteinExistence type="inferred from homology"/>
<comment type="subcellular location">
    <subcellularLocation>
        <location evidence="1">Mitochondrion</location>
    </subcellularLocation>
</comment>
<dbReference type="FunFam" id="3.40.50.720:FF:000100">
    <property type="entry name" value="Glutamate dehydrogenase 1, mitochondrial"/>
    <property type="match status" value="1"/>
</dbReference>
<feature type="region of interest" description="Disordered" evidence="9">
    <location>
        <begin position="1"/>
        <end position="181"/>
    </location>
</feature>
<dbReference type="Pfam" id="PF00208">
    <property type="entry name" value="ELFV_dehydrog"/>
    <property type="match status" value="1"/>
</dbReference>
<evidence type="ECO:0000313" key="12">
    <source>
        <dbReference type="Proteomes" id="UP000241890"/>
    </source>
</evidence>
<dbReference type="Pfam" id="PF02812">
    <property type="entry name" value="ELFV_dehydrog_N"/>
    <property type="match status" value="1"/>
</dbReference>
<name>A0A2R5G1F0_9STRA</name>
<sequence>MATPRLVARAFTTGPGEGGGGTRSNQGQRLSSLKKNRKKARLPGAAQREAAASAEASSPADRSPSATSTPVVEIEPPLVKTVDYANDKDPNARGEDGPHMHAAPRTPAIDAETPEEEADPGTSRHLKRKSSTGKNDANAPGLNGSSPSSTAGQEDRDAEPPATPKQRLPQRQPSRRWTRMQRVGSLTDALWRDNEKVSARREVMRRAASLKEELWFDDDEHHNKYGAEGISQDEQYLPLRGAKKDGFGPVKNVGQEPRFLEMVKLFFDRAAQYTDIDPGMLEYMRGSHAVYRVSFPFQRSDGSVEVIMGYRAHHNSHTTPLKGGIRFSESVDLQEIEALAALMTFKSAVVNVPFGGAKGGVRINPHDYSEDELERITRRFTCELASSGFLGPSIDVPAPDLGTGPKEMSWIADTYATIYGDNDVNSYACVTGKPASFGGIAGRLEATGLGVYFGVREFLSQRLLMKRAGLTPGVAGKTFIIQGFGNVGFFAAKNIYENGGHIIGVSEMNSGIYSSQGFNPSELLAYVKENDSLRGFPGAERVFRSHEVSKILDMECDVLIPAAFQKQITSENASRINAKIVCEAANGPVTPYAEDILESRGIAVVPDLILNAGGVTVSYFEWLKNLSHVRFGRLTRRFEEQSKDLMLQAMTYEGRALDLAPRRRSNIIKGPAEIDIVRSGLEEAMTTACEETMATSRFHGCNLRTAAYINALNKIQSSYENAGNLFS</sequence>
<keyword evidence="4 8" id="KW-0560">Oxidoreductase</keyword>
<evidence type="ECO:0000259" key="10">
    <source>
        <dbReference type="SMART" id="SM00839"/>
    </source>
</evidence>
<dbReference type="PRINTS" id="PR00082">
    <property type="entry name" value="GLFDHDRGNASE"/>
</dbReference>
<dbReference type="PANTHER" id="PTHR11606:SF13">
    <property type="entry name" value="GLUTAMATE DEHYDROGENASE 1, MITOCHONDRIAL"/>
    <property type="match status" value="1"/>
</dbReference>
<feature type="compositionally biased region" description="Polar residues" evidence="9">
    <location>
        <begin position="143"/>
        <end position="152"/>
    </location>
</feature>
<gene>
    <name evidence="11" type="ORF">FCC1311_010652</name>
</gene>
<dbReference type="Gene3D" id="3.40.50.720">
    <property type="entry name" value="NAD(P)-binding Rossmann-like Domain"/>
    <property type="match status" value="1"/>
</dbReference>
<dbReference type="InterPro" id="IPR006095">
    <property type="entry name" value="Glu/Leu/Phe/Val/Trp_DH"/>
</dbReference>
<dbReference type="SUPFAM" id="SSF53223">
    <property type="entry name" value="Aminoacid dehydrogenase-like, N-terminal domain"/>
    <property type="match status" value="1"/>
</dbReference>
<evidence type="ECO:0000256" key="9">
    <source>
        <dbReference type="SAM" id="MobiDB-lite"/>
    </source>
</evidence>
<evidence type="ECO:0000256" key="5">
    <source>
        <dbReference type="ARBA" id="ARBA00023128"/>
    </source>
</evidence>
<dbReference type="InterPro" id="IPR036291">
    <property type="entry name" value="NAD(P)-bd_dom_sf"/>
</dbReference>
<protein>
    <recommendedName>
        <fullName evidence="3">glutamate dehydrogenase [NAD(P)(+)]</fullName>
        <ecNumber evidence="3">1.4.1.3</ecNumber>
    </recommendedName>
</protein>